<gene>
    <name evidence="2" type="ORF">NDU88_004884</name>
</gene>
<accession>A0AAV7PDS1</accession>
<comment type="caution">
    <text evidence="2">The sequence shown here is derived from an EMBL/GenBank/DDBJ whole genome shotgun (WGS) entry which is preliminary data.</text>
</comment>
<feature type="region of interest" description="Disordered" evidence="1">
    <location>
        <begin position="1"/>
        <end position="125"/>
    </location>
</feature>
<dbReference type="AlphaFoldDB" id="A0AAV7PDS1"/>
<feature type="region of interest" description="Disordered" evidence="1">
    <location>
        <begin position="155"/>
        <end position="374"/>
    </location>
</feature>
<feature type="compositionally biased region" description="Basic and acidic residues" evidence="1">
    <location>
        <begin position="214"/>
        <end position="227"/>
    </location>
</feature>
<proteinExistence type="predicted"/>
<feature type="compositionally biased region" description="Basic and acidic residues" evidence="1">
    <location>
        <begin position="58"/>
        <end position="83"/>
    </location>
</feature>
<sequence length="374" mass="41543">MISQTTCDRVLGPGPREKCPKGTGRWPRAEEEEEGHISRAQRREKSVSAGTKEEDGDVKERRCHERERRSPPGTGRDGERWRQVEAAFPGDTELRDRGGELQLGRGETRQPRREELAGEDGGRENAGACHVLGITWPEQLTVQAGAAGCALIRGDPGPYSAARERRDDSSSSCEETRAGLLSAAPARVERNAERAGGGGACAGCWSMWPGEELIETRSGRADLEARGRSRRVQHREKSVSAGTKEEDGETKEGRGPNARGDRRQEPEETEKDGGKQKPHFQETRNFGIEAESYRSVTHREKSVSAGTKEEDGETKEGRGPNARGDRRQEPEETEKDGGKQKPHFQETRNFGIEAESYRSVTVRRDNPEEKNYQD</sequence>
<feature type="compositionally biased region" description="Basic and acidic residues" evidence="1">
    <location>
        <begin position="106"/>
        <end position="123"/>
    </location>
</feature>
<feature type="compositionally biased region" description="Basic and acidic residues" evidence="1">
    <location>
        <begin position="35"/>
        <end position="46"/>
    </location>
</feature>
<dbReference type="Proteomes" id="UP001066276">
    <property type="component" value="Chromosome 7"/>
</dbReference>
<evidence type="ECO:0000256" key="1">
    <source>
        <dbReference type="SAM" id="MobiDB-lite"/>
    </source>
</evidence>
<evidence type="ECO:0000313" key="3">
    <source>
        <dbReference type="Proteomes" id="UP001066276"/>
    </source>
</evidence>
<feature type="compositionally biased region" description="Basic and acidic residues" evidence="1">
    <location>
        <begin position="162"/>
        <end position="177"/>
    </location>
</feature>
<evidence type="ECO:0000313" key="2">
    <source>
        <dbReference type="EMBL" id="KAJ1126477.1"/>
    </source>
</evidence>
<feature type="compositionally biased region" description="Basic and acidic residues" evidence="1">
    <location>
        <begin position="250"/>
        <end position="282"/>
    </location>
</feature>
<organism evidence="2 3">
    <name type="scientific">Pleurodeles waltl</name>
    <name type="common">Iberian ribbed newt</name>
    <dbReference type="NCBI Taxonomy" id="8319"/>
    <lineage>
        <taxon>Eukaryota</taxon>
        <taxon>Metazoa</taxon>
        <taxon>Chordata</taxon>
        <taxon>Craniata</taxon>
        <taxon>Vertebrata</taxon>
        <taxon>Euteleostomi</taxon>
        <taxon>Amphibia</taxon>
        <taxon>Batrachia</taxon>
        <taxon>Caudata</taxon>
        <taxon>Salamandroidea</taxon>
        <taxon>Salamandridae</taxon>
        <taxon>Pleurodelinae</taxon>
        <taxon>Pleurodeles</taxon>
    </lineage>
</organism>
<name>A0AAV7PDS1_PLEWA</name>
<reference evidence="2" key="1">
    <citation type="journal article" date="2022" name="bioRxiv">
        <title>Sequencing and chromosome-scale assembly of the giantPleurodeles waltlgenome.</title>
        <authorList>
            <person name="Brown T."/>
            <person name="Elewa A."/>
            <person name="Iarovenko S."/>
            <person name="Subramanian E."/>
            <person name="Araus A.J."/>
            <person name="Petzold A."/>
            <person name="Susuki M."/>
            <person name="Suzuki K.-i.T."/>
            <person name="Hayashi T."/>
            <person name="Toyoda A."/>
            <person name="Oliveira C."/>
            <person name="Osipova E."/>
            <person name="Leigh N.D."/>
            <person name="Simon A."/>
            <person name="Yun M.H."/>
        </authorList>
    </citation>
    <scope>NUCLEOTIDE SEQUENCE</scope>
    <source>
        <strain evidence="2">20211129_DDA</strain>
        <tissue evidence="2">Liver</tissue>
    </source>
</reference>
<protein>
    <submittedName>
        <fullName evidence="2">Uncharacterized protein</fullName>
    </submittedName>
</protein>
<feature type="compositionally biased region" description="Basic and acidic residues" evidence="1">
    <location>
        <begin position="362"/>
        <end position="374"/>
    </location>
</feature>
<keyword evidence="3" id="KW-1185">Reference proteome</keyword>
<feature type="compositionally biased region" description="Basic and acidic residues" evidence="1">
    <location>
        <begin position="314"/>
        <end position="346"/>
    </location>
</feature>
<dbReference type="EMBL" id="JANPWB010000011">
    <property type="protein sequence ID" value="KAJ1126477.1"/>
    <property type="molecule type" value="Genomic_DNA"/>
</dbReference>